<comment type="subcellular location">
    <subcellularLocation>
        <location evidence="2">Nucleus</location>
    </subcellularLocation>
</comment>
<dbReference type="GO" id="GO:0046872">
    <property type="term" value="F:metal ion binding"/>
    <property type="evidence" value="ECO:0007669"/>
    <property type="project" value="UniProtKB-KW"/>
</dbReference>
<dbReference type="OrthoDB" id="348201at2759"/>
<dbReference type="InParanoid" id="A0A409VI29"/>
<feature type="compositionally biased region" description="Basic and acidic residues" evidence="15">
    <location>
        <begin position="83"/>
        <end position="96"/>
    </location>
</feature>
<evidence type="ECO:0000256" key="12">
    <source>
        <dbReference type="ARBA" id="ARBA00022842"/>
    </source>
</evidence>
<evidence type="ECO:0000256" key="2">
    <source>
        <dbReference type="ARBA" id="ARBA00004123"/>
    </source>
</evidence>
<dbReference type="EMBL" id="NHYE01005643">
    <property type="protein sequence ID" value="PPQ65891.1"/>
    <property type="molecule type" value="Genomic_DNA"/>
</dbReference>
<evidence type="ECO:0000259" key="16">
    <source>
        <dbReference type="Pfam" id="PF03199"/>
    </source>
</evidence>
<feature type="domain" description="RPAP1 C-terminal" evidence="17">
    <location>
        <begin position="400"/>
        <end position="466"/>
    </location>
</feature>
<evidence type="ECO:0000256" key="7">
    <source>
        <dbReference type="ARBA" id="ARBA00022598"/>
    </source>
</evidence>
<organism evidence="20 21">
    <name type="scientific">Gymnopilus dilepis</name>
    <dbReference type="NCBI Taxonomy" id="231916"/>
    <lineage>
        <taxon>Eukaryota</taxon>
        <taxon>Fungi</taxon>
        <taxon>Dikarya</taxon>
        <taxon>Basidiomycota</taxon>
        <taxon>Agaricomycotina</taxon>
        <taxon>Agaricomycetes</taxon>
        <taxon>Agaricomycetidae</taxon>
        <taxon>Agaricales</taxon>
        <taxon>Agaricineae</taxon>
        <taxon>Hymenogastraceae</taxon>
        <taxon>Gymnopilus</taxon>
    </lineage>
</organism>
<evidence type="ECO:0000259" key="18">
    <source>
        <dbReference type="Pfam" id="PF08621"/>
    </source>
</evidence>
<dbReference type="InterPro" id="IPR014049">
    <property type="entry name" value="Glutathione_synthase_N_euk"/>
</dbReference>
<dbReference type="SUPFAM" id="SSF52440">
    <property type="entry name" value="PreATP-grasp domain"/>
    <property type="match status" value="1"/>
</dbReference>
<evidence type="ECO:0000313" key="21">
    <source>
        <dbReference type="Proteomes" id="UP000284706"/>
    </source>
</evidence>
<dbReference type="Pfam" id="PF25766">
    <property type="entry name" value="TPR_RPAP1"/>
    <property type="match status" value="1"/>
</dbReference>
<feature type="domain" description="Glutathione synthase substrate-binding" evidence="16">
    <location>
        <begin position="1567"/>
        <end position="1671"/>
    </location>
</feature>
<feature type="domain" description="RPAP1/MINIYO-like TPR repeats" evidence="19">
    <location>
        <begin position="1117"/>
        <end position="1273"/>
    </location>
</feature>
<dbReference type="Proteomes" id="UP000284706">
    <property type="component" value="Unassembled WGS sequence"/>
</dbReference>
<dbReference type="Gene3D" id="3.30.1490.80">
    <property type="match status" value="1"/>
</dbReference>
<dbReference type="InterPro" id="IPR014709">
    <property type="entry name" value="Glutathione_synthase_C_euk"/>
</dbReference>
<keyword evidence="11" id="KW-0067">ATP-binding</keyword>
<dbReference type="SUPFAM" id="SSF56059">
    <property type="entry name" value="Glutathione synthetase ATP-binding domain-like"/>
    <property type="match status" value="1"/>
</dbReference>
<proteinExistence type="inferred from homology"/>
<keyword evidence="8" id="KW-0317">Glutathione biosynthesis</keyword>
<keyword evidence="14" id="KW-0539">Nucleus</keyword>
<dbReference type="NCBIfam" id="TIGR01986">
    <property type="entry name" value="glut_syn_euk"/>
    <property type="match status" value="1"/>
</dbReference>
<feature type="region of interest" description="Disordered" evidence="15">
    <location>
        <begin position="252"/>
        <end position="330"/>
    </location>
</feature>
<feature type="compositionally biased region" description="Low complexity" evidence="15">
    <location>
        <begin position="123"/>
        <end position="135"/>
    </location>
</feature>
<keyword evidence="21" id="KW-1185">Reference proteome</keyword>
<dbReference type="Gene3D" id="3.30.470.20">
    <property type="entry name" value="ATP-grasp fold, B domain"/>
    <property type="match status" value="1"/>
</dbReference>
<dbReference type="InterPro" id="IPR014042">
    <property type="entry name" value="Glutathione_synthase_a-hlx"/>
</dbReference>
<evidence type="ECO:0000256" key="8">
    <source>
        <dbReference type="ARBA" id="ARBA00022684"/>
    </source>
</evidence>
<dbReference type="GO" id="GO:0043295">
    <property type="term" value="F:glutathione binding"/>
    <property type="evidence" value="ECO:0007669"/>
    <property type="project" value="TreeGrafter"/>
</dbReference>
<evidence type="ECO:0000256" key="13">
    <source>
        <dbReference type="ARBA" id="ARBA00023163"/>
    </source>
</evidence>
<dbReference type="Pfam" id="PF08620">
    <property type="entry name" value="RPAP1_C"/>
    <property type="match status" value="1"/>
</dbReference>
<keyword evidence="10" id="KW-0547">Nucleotide-binding</keyword>
<name>A0A409VI29_9AGAR</name>
<evidence type="ECO:0000256" key="1">
    <source>
        <dbReference type="ARBA" id="ARBA00001946"/>
    </source>
</evidence>
<dbReference type="Pfam" id="PF03199">
    <property type="entry name" value="GSH_synthase"/>
    <property type="match status" value="1"/>
</dbReference>
<evidence type="ECO:0000256" key="3">
    <source>
        <dbReference type="ARBA" id="ARBA00004965"/>
    </source>
</evidence>
<dbReference type="EC" id="6.3.2.3" evidence="6"/>
<dbReference type="PANTHER" id="PTHR11130">
    <property type="entry name" value="GLUTATHIONE SYNTHETASE"/>
    <property type="match status" value="1"/>
</dbReference>
<dbReference type="Gene3D" id="1.10.1080.10">
    <property type="entry name" value="Glutathione Synthetase, Chain A, domain 3"/>
    <property type="match status" value="1"/>
</dbReference>
<evidence type="ECO:0000256" key="4">
    <source>
        <dbReference type="ARBA" id="ARBA00009953"/>
    </source>
</evidence>
<evidence type="ECO:0000256" key="15">
    <source>
        <dbReference type="SAM" id="MobiDB-lite"/>
    </source>
</evidence>
<dbReference type="InterPro" id="IPR004887">
    <property type="entry name" value="GSH_synth_subst-bd"/>
</dbReference>
<dbReference type="InterPro" id="IPR057989">
    <property type="entry name" value="TPR_RPAP1/MINIYO-like"/>
</dbReference>
<comment type="similarity">
    <text evidence="5">Belongs to the eukaryotic GSH synthase family.</text>
</comment>
<dbReference type="Gene3D" id="3.30.1490.50">
    <property type="match status" value="1"/>
</dbReference>
<accession>A0A409VI29</accession>
<evidence type="ECO:0000313" key="20">
    <source>
        <dbReference type="EMBL" id="PPQ65891.1"/>
    </source>
</evidence>
<feature type="domain" description="RPAP1 N-terminal" evidence="18">
    <location>
        <begin position="86"/>
        <end position="129"/>
    </location>
</feature>
<evidence type="ECO:0000259" key="17">
    <source>
        <dbReference type="Pfam" id="PF08620"/>
    </source>
</evidence>
<feature type="compositionally biased region" description="Basic and acidic residues" evidence="15">
    <location>
        <begin position="283"/>
        <end position="301"/>
    </location>
</feature>
<keyword evidence="13" id="KW-0804">Transcription</keyword>
<dbReference type="Pfam" id="PF03917">
    <property type="entry name" value="GSH_synth_ATP"/>
    <property type="match status" value="1"/>
</dbReference>
<evidence type="ECO:0000256" key="9">
    <source>
        <dbReference type="ARBA" id="ARBA00022723"/>
    </source>
</evidence>
<sequence>MAQPPPVIGQIVERKPSSPFSAPKPSSSGRTGFPEVAHRTKSAFSRHREEQKKFGAARTNEVPIVLPSSQPVSLPPGGPPNGDWREQISRENDERVAAMTEDEREEARREAIERFGPNVGDILQRARLARARQQQENSPPAEEKTPVQAPKPLTFDEKRRLEQARSPFSPPPSDRDNEDWRAQMSKENAERVAAMTDEEREDARRQIVERFGANVGEILRRASLARTKQPLRIAPPAPDMSMEGVNPVEVPIPVTDEERKPIERILSPPPSALASPMSTRPSSRADRQLRFAELEPEDVHLYESAPPSPKRRAIALPAPDPKSSSDATSLGKWKGKMVYNPIIPAPPESAQAKPPEPEEPEEGTPEYIRRKFFPFAPKDDPNLAWMDSQAGPPPESSSTSLRFDLHGIPIPPSVSERLPTHLGLHHHAEGTHAGYTLDDIFLLSRSTVPAQRATMLGVLARIAHRLEGLKRGRTEGLEELVGKEDELRKRILAAGIEAMSSKGNVGLRAIEVVWECIVGWDLEIMDLEGIELETPSDSAISTLPLEFFLPQVTTLLSQGGLPPETATQLLSILHRLAQQSNTIATSIVSTPKLLSTVLQVFLLTPVGQQESAPMPDPLAIQFLQTLTLSSRSNAQEIEKLADALLRFVVYSSFDSPYPPTLAINLLTSSLNLYRSLASYGLYCHVAGTAVEQLAHIEQYVISEACTSDALTIAWANLMEAWMVCATDPHKTTPPHAIKWSQVVAWNWYMGLSELQDRLEAKEKNWVMWRASWQAQAAWLEGCKINSIKGGEPERVEFIESVQDGFERGRQREIVAAVLDKLQKELGSFRQGDVQQLKEIATCSGILTSLIRLWLACVPPHWEGPPTSPPFVLPYDQFSALARGLLDLSLWSSLTSQQSPHAAVYCRDVSQFLVYYLLLSRRLPSTTQGSWLAQSFAVLLRLVPGDEEYGQLFVKETTTLLSRTWAASQNIQVSPLIWERGGLVILEPFLMNAIRPVVDVYIGPLTMTTTSIKNSTSQRLPALSTLDKFGLPLNRDWTFIPFDHLLRSGDSAVFKSLPIGWDSSEVEVARSSLFFTKMVQEALLGSSMTSFVLTREEAIFGCMKVFMLEHGQPQNDSAEEVFRDGVVGRLMQEILRLYAAGSAESRLLTQTSQEDLEKVASRFLGPSVPFFQWYQDFVSLYDAISFSHSLFALLLIPPTSMKYAIDYRKHLWSDFNHIVKTIRISPKHVLSVDVREYLYPLESDPQVIASYLGSLLKDNVQDFMKIVALHHIASNIWPDLRENAAGNEERASALLKAVVGQGGIDLLRAVVRYRQIQAGPVLLPPECFGVLSDVRSSRLDFVVRVGGAEMSSKFDFGSWPPTLSKVQLEELTLYATTYALSHGLLYLAPAERQPRIPSAAIHAPLSLFPSPFPRDLFGKARRIQRAYNVLYSRIAMDEEFLDKVMGAEQGIGRVDDFIGQLWKGWKRLRDEGVAQPLHLGLFRSDYLIHASADDLSIKQVEFNTISVSFGCLSQKVADLHRYLLASTNYFESSSYLTRNNFPPNETISGLAEGLAQAHQAYSVPDSRILFVVQPGERNVFDQRLLEYEYAIHIIRQTFDELAHSASVDPETSILKVACSEGIHPSKFVEISTVYYRSGYVPHEYPTPTHYDTRFLLERSKAIKCPTIALQLAGGKKVQEVLTHPGILEQFLADQSKYGQDIFDAKEIDELRQSFMAMWGLDVSEDMLTSDTVAIKAGSEGFGVRKARESAMSLVLKPQREGGGNNVYKEAIPSFLDSLPPQEREAWIAMELIKPEDTGNYLVRAGNTDLQSQAPVKTDVVSELGIFGWSLFGGPDKKIKEREVGWLVRTKGKESNEGGVATGFSVLDSVLLVD</sequence>
<dbReference type="PANTHER" id="PTHR11130:SF0">
    <property type="entry name" value="GLUTATHIONE SYNTHETASE"/>
    <property type="match status" value="1"/>
</dbReference>
<feature type="compositionally biased region" description="Low complexity" evidence="15">
    <location>
        <begin position="17"/>
        <end position="28"/>
    </location>
</feature>
<comment type="similarity">
    <text evidence="4">Belongs to the RPAP1 family.</text>
</comment>
<reference evidence="20 21" key="1">
    <citation type="journal article" date="2018" name="Evol. Lett.">
        <title>Horizontal gene cluster transfer increased hallucinogenic mushroom diversity.</title>
        <authorList>
            <person name="Reynolds H.T."/>
            <person name="Vijayakumar V."/>
            <person name="Gluck-Thaler E."/>
            <person name="Korotkin H.B."/>
            <person name="Matheny P.B."/>
            <person name="Slot J.C."/>
        </authorList>
    </citation>
    <scope>NUCLEOTIDE SEQUENCE [LARGE SCALE GENOMIC DNA]</scope>
    <source>
        <strain evidence="20 21">SRW20</strain>
    </source>
</reference>
<comment type="pathway">
    <text evidence="3">Sulfur metabolism; glutathione biosynthesis; glutathione from L-cysteine and L-glutamate: step 2/2.</text>
</comment>
<evidence type="ECO:0000259" key="19">
    <source>
        <dbReference type="Pfam" id="PF25766"/>
    </source>
</evidence>
<evidence type="ECO:0000256" key="6">
    <source>
        <dbReference type="ARBA" id="ARBA00012214"/>
    </source>
</evidence>
<dbReference type="Pfam" id="PF08621">
    <property type="entry name" value="RPAP1_N"/>
    <property type="match status" value="2"/>
</dbReference>
<dbReference type="GO" id="GO:0004363">
    <property type="term" value="F:glutathione synthase activity"/>
    <property type="evidence" value="ECO:0007669"/>
    <property type="project" value="UniProtKB-EC"/>
</dbReference>
<feature type="region of interest" description="Disordered" evidence="15">
    <location>
        <begin position="1"/>
        <end position="202"/>
    </location>
</feature>
<dbReference type="InterPro" id="IPR016185">
    <property type="entry name" value="PreATP-grasp_dom_sf"/>
</dbReference>
<dbReference type="InterPro" id="IPR005615">
    <property type="entry name" value="Glutathione_synthase"/>
</dbReference>
<feature type="compositionally biased region" description="Low complexity" evidence="15">
    <location>
        <begin position="62"/>
        <end position="72"/>
    </location>
</feature>
<feature type="region of interest" description="Disordered" evidence="15">
    <location>
        <begin position="343"/>
        <end position="364"/>
    </location>
</feature>
<comment type="cofactor">
    <cofactor evidence="1">
        <name>Mg(2+)</name>
        <dbReference type="ChEBI" id="CHEBI:18420"/>
    </cofactor>
</comment>
<dbReference type="Gene3D" id="3.40.50.1760">
    <property type="entry name" value="Glutathione synthase, substrate-binding domain superfamily, eukaryotic"/>
    <property type="match status" value="1"/>
</dbReference>
<dbReference type="UniPathway" id="UPA00142">
    <property type="reaction ID" value="UER00210"/>
</dbReference>
<evidence type="ECO:0000256" key="5">
    <source>
        <dbReference type="ARBA" id="ARBA00010385"/>
    </source>
</evidence>
<evidence type="ECO:0000256" key="10">
    <source>
        <dbReference type="ARBA" id="ARBA00022741"/>
    </source>
</evidence>
<evidence type="ECO:0000256" key="14">
    <source>
        <dbReference type="ARBA" id="ARBA00023242"/>
    </source>
</evidence>
<dbReference type="InterPro" id="IPR013929">
    <property type="entry name" value="RPAP1_C"/>
</dbReference>
<dbReference type="GO" id="GO:0005524">
    <property type="term" value="F:ATP binding"/>
    <property type="evidence" value="ECO:0007669"/>
    <property type="project" value="UniProtKB-KW"/>
</dbReference>
<feature type="domain" description="RPAP1 N-terminal" evidence="18">
    <location>
        <begin position="185"/>
        <end position="222"/>
    </location>
</feature>
<keyword evidence="9" id="KW-0479">Metal-binding</keyword>
<keyword evidence="7" id="KW-0436">Ligase</keyword>
<protein>
    <recommendedName>
        <fullName evidence="6">glutathione synthase</fullName>
        <ecNumber evidence="6">6.3.2.3</ecNumber>
    </recommendedName>
</protein>
<comment type="caution">
    <text evidence="20">The sequence shown here is derived from an EMBL/GenBank/DDBJ whole genome shotgun (WGS) entry which is preliminary data.</text>
</comment>
<gene>
    <name evidence="20" type="ORF">CVT26_000911</name>
</gene>
<dbReference type="STRING" id="231916.A0A409VI29"/>
<evidence type="ECO:0000256" key="11">
    <source>
        <dbReference type="ARBA" id="ARBA00022840"/>
    </source>
</evidence>
<dbReference type="InterPro" id="IPR037013">
    <property type="entry name" value="GSH-S_sub-bd_sf"/>
</dbReference>
<dbReference type="GO" id="GO:0005829">
    <property type="term" value="C:cytosol"/>
    <property type="evidence" value="ECO:0007669"/>
    <property type="project" value="TreeGrafter"/>
</dbReference>
<keyword evidence="12" id="KW-0460">Magnesium</keyword>
<feature type="compositionally biased region" description="Basic and acidic residues" evidence="15">
    <location>
        <begin position="154"/>
        <end position="163"/>
    </location>
</feature>
<dbReference type="InterPro" id="IPR013930">
    <property type="entry name" value="RPAP1_N"/>
</dbReference>